<name>A0A7J9JM96_9ROSI</name>
<protein>
    <submittedName>
        <fullName evidence="2">Uncharacterized protein</fullName>
    </submittedName>
</protein>
<dbReference type="Proteomes" id="UP000593575">
    <property type="component" value="Unassembled WGS sequence"/>
</dbReference>
<reference evidence="2 3" key="1">
    <citation type="journal article" date="2019" name="Genome Biol. Evol.">
        <title>Insights into the evolution of the New World diploid cottons (Gossypium, subgenus Houzingenia) based on genome sequencing.</title>
        <authorList>
            <person name="Grover C.E."/>
            <person name="Arick M.A. 2nd"/>
            <person name="Thrash A."/>
            <person name="Conover J.L."/>
            <person name="Sanders W.S."/>
            <person name="Peterson D.G."/>
            <person name="Frelichowski J.E."/>
            <person name="Scheffler J.A."/>
            <person name="Scheffler B.E."/>
            <person name="Wendel J.F."/>
        </authorList>
    </citation>
    <scope>NUCLEOTIDE SEQUENCE [LARGE SCALE GENOMIC DNA]</scope>
    <source>
        <strain evidence="2">6</strain>
        <tissue evidence="2">Leaf</tissue>
    </source>
</reference>
<feature type="region of interest" description="Disordered" evidence="1">
    <location>
        <begin position="41"/>
        <end position="69"/>
    </location>
</feature>
<evidence type="ECO:0000313" key="3">
    <source>
        <dbReference type="Proteomes" id="UP000593575"/>
    </source>
</evidence>
<proteinExistence type="predicted"/>
<organism evidence="2 3">
    <name type="scientific">Gossypium armourianum</name>
    <dbReference type="NCBI Taxonomy" id="34283"/>
    <lineage>
        <taxon>Eukaryota</taxon>
        <taxon>Viridiplantae</taxon>
        <taxon>Streptophyta</taxon>
        <taxon>Embryophyta</taxon>
        <taxon>Tracheophyta</taxon>
        <taxon>Spermatophyta</taxon>
        <taxon>Magnoliopsida</taxon>
        <taxon>eudicotyledons</taxon>
        <taxon>Gunneridae</taxon>
        <taxon>Pentapetalae</taxon>
        <taxon>rosids</taxon>
        <taxon>malvids</taxon>
        <taxon>Malvales</taxon>
        <taxon>Malvaceae</taxon>
        <taxon>Malvoideae</taxon>
        <taxon>Gossypium</taxon>
    </lineage>
</organism>
<feature type="non-terminal residue" evidence="2">
    <location>
        <position position="1"/>
    </location>
</feature>
<comment type="caution">
    <text evidence="2">The sequence shown here is derived from an EMBL/GenBank/DDBJ whole genome shotgun (WGS) entry which is preliminary data.</text>
</comment>
<dbReference type="EMBL" id="JABFAE010000008">
    <property type="protein sequence ID" value="MBA0835276.1"/>
    <property type="molecule type" value="Genomic_DNA"/>
</dbReference>
<evidence type="ECO:0000256" key="1">
    <source>
        <dbReference type="SAM" id="MobiDB-lite"/>
    </source>
</evidence>
<evidence type="ECO:0000313" key="2">
    <source>
        <dbReference type="EMBL" id="MBA0835276.1"/>
    </source>
</evidence>
<dbReference type="AlphaFoldDB" id="A0A7J9JM96"/>
<keyword evidence="3" id="KW-1185">Reference proteome</keyword>
<accession>A0A7J9JM96</accession>
<sequence length="103" mass="11222">SNPTPAVSTYPSGFSEKVRFATFPVPDKINFLVDLTGLHRKRKTKTGGPTTGFPIPVLSPPFSDGHGSNEEMVELVSNGSQHVVELIQRRWLGRHGYGSSSMP</sequence>
<gene>
    <name evidence="2" type="ORF">Goarm_007564</name>
</gene>